<proteinExistence type="predicted"/>
<organism evidence="2 3">
    <name type="scientific">Echinicola strongylocentroti</name>
    <dbReference type="NCBI Taxonomy" id="1795355"/>
    <lineage>
        <taxon>Bacteria</taxon>
        <taxon>Pseudomonadati</taxon>
        <taxon>Bacteroidota</taxon>
        <taxon>Cytophagia</taxon>
        <taxon>Cytophagales</taxon>
        <taxon>Cyclobacteriaceae</taxon>
        <taxon>Echinicola</taxon>
    </lineage>
</organism>
<reference evidence="2 3" key="1">
    <citation type="submission" date="2018-06" db="EMBL/GenBank/DDBJ databases">
        <title>Echinicola strongylocentroti sp. nov., isolated from a sea urchin Strongylocentrotus intermedius.</title>
        <authorList>
            <person name="Bae S.S."/>
        </authorList>
    </citation>
    <scope>NUCLEOTIDE SEQUENCE [LARGE SCALE GENOMIC DNA]</scope>
    <source>
        <strain evidence="2 3">MEBiC08714</strain>
    </source>
</reference>
<dbReference type="EMBL" id="CP030041">
    <property type="protein sequence ID" value="AWW29309.1"/>
    <property type="molecule type" value="Genomic_DNA"/>
</dbReference>
<accession>A0A2Z4IEW7</accession>
<protein>
    <submittedName>
        <fullName evidence="2">Uncharacterized protein</fullName>
    </submittedName>
</protein>
<dbReference type="AlphaFoldDB" id="A0A2Z4IEW7"/>
<keyword evidence="1" id="KW-0812">Transmembrane</keyword>
<evidence type="ECO:0000256" key="1">
    <source>
        <dbReference type="SAM" id="Phobius"/>
    </source>
</evidence>
<feature type="transmembrane region" description="Helical" evidence="1">
    <location>
        <begin position="36"/>
        <end position="53"/>
    </location>
</feature>
<dbReference type="KEGG" id="est:DN752_03660"/>
<dbReference type="RefSeq" id="WP_112782725.1">
    <property type="nucleotide sequence ID" value="NZ_CP030041.1"/>
</dbReference>
<keyword evidence="3" id="KW-1185">Reference proteome</keyword>
<evidence type="ECO:0000313" key="2">
    <source>
        <dbReference type="EMBL" id="AWW29309.1"/>
    </source>
</evidence>
<gene>
    <name evidence="2" type="ORF">DN752_03660</name>
</gene>
<name>A0A2Z4IEW7_9BACT</name>
<evidence type="ECO:0000313" key="3">
    <source>
        <dbReference type="Proteomes" id="UP000248688"/>
    </source>
</evidence>
<sequence length="59" mass="6837">MKKQYYAIFVLVASAILLLVNIFSSEKFDQGFYLRVTSNVLLMIAMGILLYSMKKQQKQ</sequence>
<dbReference type="Proteomes" id="UP000248688">
    <property type="component" value="Chromosome"/>
</dbReference>
<keyword evidence="1" id="KW-1133">Transmembrane helix</keyword>
<feature type="transmembrane region" description="Helical" evidence="1">
    <location>
        <begin position="5"/>
        <end position="24"/>
    </location>
</feature>
<keyword evidence="1" id="KW-0472">Membrane</keyword>